<sequence length="199" mass="21480">MKRALAFLVAGLIGIGIGAYSALAMSGLLPGETRSFAGLDIHGWVGDLTTGSADASPYVRARIARHGLLALAKSEAIYFTREQDDHGGLLNERCRYRLSGGPMPSQWWSVTLYNSESYLPDNSDGALSFDASRAGEGAWSAIVSPNKPAEGENWISSRNAGRFDLTLRLYVPDEGVLDRPAEMIEMPVIERLDCEGDSA</sequence>
<dbReference type="EMBL" id="JAZDQV010000002">
    <property type="protein sequence ID" value="MEE1876632.1"/>
    <property type="molecule type" value="Genomic_DNA"/>
</dbReference>
<dbReference type="InterPro" id="IPR012038">
    <property type="entry name" value="UCP009471"/>
</dbReference>
<name>A0ABU7GCF3_9SPHN</name>
<dbReference type="Pfam" id="PF06742">
    <property type="entry name" value="DUF1214"/>
    <property type="match status" value="1"/>
</dbReference>
<protein>
    <submittedName>
        <fullName evidence="2">DUF1214 domain-containing protein</fullName>
    </submittedName>
</protein>
<comment type="caution">
    <text evidence="2">The sequence shown here is derived from an EMBL/GenBank/DDBJ whole genome shotgun (WGS) entry which is preliminary data.</text>
</comment>
<proteinExistence type="predicted"/>
<evidence type="ECO:0000313" key="2">
    <source>
        <dbReference type="EMBL" id="MEE1876632.1"/>
    </source>
</evidence>
<evidence type="ECO:0000313" key="3">
    <source>
        <dbReference type="Proteomes" id="UP001343492"/>
    </source>
</evidence>
<dbReference type="Gene3D" id="2.60.120.600">
    <property type="entry name" value="Domain of unknown function DUF1214, C-terminal domain"/>
    <property type="match status" value="1"/>
</dbReference>
<reference evidence="2 3" key="1">
    <citation type="submission" date="2024-01" db="EMBL/GenBank/DDBJ databases">
        <title>The genome sequence of Erythrobacteraceae sp. strain 1XM1-14.</title>
        <authorList>
            <person name="Liu Y."/>
        </authorList>
    </citation>
    <scope>NUCLEOTIDE SEQUENCE [LARGE SCALE GENOMIC DNA]</scope>
    <source>
        <strain evidence="2 3">1XM1-14</strain>
    </source>
</reference>
<dbReference type="PANTHER" id="PTHR36509:SF2">
    <property type="entry name" value="BLL3101 PROTEIN"/>
    <property type="match status" value="1"/>
</dbReference>
<dbReference type="PANTHER" id="PTHR36509">
    <property type="entry name" value="BLL3101 PROTEIN"/>
    <property type="match status" value="1"/>
</dbReference>
<keyword evidence="3" id="KW-1185">Reference proteome</keyword>
<dbReference type="SUPFAM" id="SSF160935">
    <property type="entry name" value="VPA0735-like"/>
    <property type="match status" value="1"/>
</dbReference>
<evidence type="ECO:0000259" key="1">
    <source>
        <dbReference type="Pfam" id="PF06742"/>
    </source>
</evidence>
<gene>
    <name evidence="2" type="ORF">VRS74_02890</name>
</gene>
<accession>A0ABU7GCF3</accession>
<organism evidence="2 3">
    <name type="scientific">Altererythrobacter litoralis</name>
    <dbReference type="NCBI Taxonomy" id="3113904"/>
    <lineage>
        <taxon>Bacteria</taxon>
        <taxon>Pseudomonadati</taxon>
        <taxon>Pseudomonadota</taxon>
        <taxon>Alphaproteobacteria</taxon>
        <taxon>Sphingomonadales</taxon>
        <taxon>Erythrobacteraceae</taxon>
        <taxon>Altererythrobacter</taxon>
    </lineage>
</organism>
<feature type="domain" description="DUF1214" evidence="1">
    <location>
        <begin position="75"/>
        <end position="173"/>
    </location>
</feature>
<dbReference type="InterPro" id="IPR010621">
    <property type="entry name" value="DUF1214"/>
</dbReference>
<dbReference type="RefSeq" id="WP_354143738.1">
    <property type="nucleotide sequence ID" value="NZ_JAZDQV010000002.1"/>
</dbReference>
<dbReference type="PIRSF" id="PIRSF009471">
    <property type="entry name" value="UCP009471"/>
    <property type="match status" value="1"/>
</dbReference>
<dbReference type="InterPro" id="IPR037049">
    <property type="entry name" value="DUF1214_C_sf"/>
</dbReference>
<dbReference type="Proteomes" id="UP001343492">
    <property type="component" value="Unassembled WGS sequence"/>
</dbReference>